<dbReference type="AlphaFoldDB" id="G9QLC6"/>
<dbReference type="CDD" id="cd17245">
    <property type="entry name" value="RMtype1_S_TteMORF1547P-TRD2-CR2_Aco12261I-TRD1-CR1_like"/>
    <property type="match status" value="1"/>
</dbReference>
<dbReference type="InterPro" id="IPR052021">
    <property type="entry name" value="Type-I_RS_S_subunit"/>
</dbReference>
<keyword evidence="2" id="KW-0680">Restriction system</keyword>
<proteinExistence type="inferred from homology"/>
<dbReference type="SUPFAM" id="SSF116734">
    <property type="entry name" value="DNA methylase specificity domain"/>
    <property type="match status" value="2"/>
</dbReference>
<dbReference type="RefSeq" id="WP_003354165.1">
    <property type="nucleotide sequence ID" value="NZ_JH414753.1"/>
</dbReference>
<evidence type="ECO:0000259" key="5">
    <source>
        <dbReference type="Pfam" id="PF01420"/>
    </source>
</evidence>
<evidence type="ECO:0000256" key="1">
    <source>
        <dbReference type="ARBA" id="ARBA00010923"/>
    </source>
</evidence>
<dbReference type="InterPro" id="IPR044946">
    <property type="entry name" value="Restrct_endonuc_typeI_TRD_sf"/>
</dbReference>
<keyword evidence="4" id="KW-0175">Coiled coil</keyword>
<comment type="caution">
    <text evidence="6">The sequence shown here is derived from an EMBL/GenBank/DDBJ whole genome shotgun (WGS) entry which is preliminary data.</text>
</comment>
<name>G9QLC6_9BACI</name>
<keyword evidence="3" id="KW-0238">DNA-binding</keyword>
<protein>
    <recommendedName>
        <fullName evidence="5">Type I restriction modification DNA specificity domain-containing protein</fullName>
    </recommendedName>
</protein>
<comment type="similarity">
    <text evidence="1">Belongs to the type-I restriction system S methylase family.</text>
</comment>
<dbReference type="EMBL" id="ACWF01000098">
    <property type="protein sequence ID" value="EHL78042.1"/>
    <property type="molecule type" value="Genomic_DNA"/>
</dbReference>
<evidence type="ECO:0000313" key="7">
    <source>
        <dbReference type="Proteomes" id="UP000011747"/>
    </source>
</evidence>
<organism evidence="6 7">
    <name type="scientific">Bacillus smithii 7_3_47FAA</name>
    <dbReference type="NCBI Taxonomy" id="665952"/>
    <lineage>
        <taxon>Bacteria</taxon>
        <taxon>Bacillati</taxon>
        <taxon>Bacillota</taxon>
        <taxon>Bacilli</taxon>
        <taxon>Bacillales</taxon>
        <taxon>Bacillaceae</taxon>
        <taxon>Bacillus</taxon>
    </lineage>
</organism>
<dbReference type="CDD" id="cd17521">
    <property type="entry name" value="RMtype1_S_Sau13435ORF2165P_TRD2-CR2_like"/>
    <property type="match status" value="1"/>
</dbReference>
<gene>
    <name evidence="6" type="ORF">HMPREF1015_02936</name>
</gene>
<dbReference type="Gene3D" id="3.90.220.20">
    <property type="entry name" value="DNA methylase specificity domains"/>
    <property type="match status" value="2"/>
</dbReference>
<dbReference type="Pfam" id="PF01420">
    <property type="entry name" value="Methylase_S"/>
    <property type="match status" value="2"/>
</dbReference>
<feature type="domain" description="Type I restriction modification DNA specificity" evidence="5">
    <location>
        <begin position="189"/>
        <end position="368"/>
    </location>
</feature>
<dbReference type="PANTHER" id="PTHR30408">
    <property type="entry name" value="TYPE-1 RESTRICTION ENZYME ECOKI SPECIFICITY PROTEIN"/>
    <property type="match status" value="1"/>
</dbReference>
<evidence type="ECO:0000256" key="4">
    <source>
        <dbReference type="SAM" id="Coils"/>
    </source>
</evidence>
<keyword evidence="7" id="KW-1185">Reference proteome</keyword>
<evidence type="ECO:0000313" key="6">
    <source>
        <dbReference type="EMBL" id="EHL78042.1"/>
    </source>
</evidence>
<dbReference type="HOGENOM" id="CLU_021095_10_1_9"/>
<evidence type="ECO:0000256" key="2">
    <source>
        <dbReference type="ARBA" id="ARBA00022747"/>
    </source>
</evidence>
<dbReference type="PATRIC" id="fig|665952.3.peg.1848"/>
<feature type="domain" description="Type I restriction modification DNA specificity" evidence="5">
    <location>
        <begin position="5"/>
        <end position="167"/>
    </location>
</feature>
<evidence type="ECO:0000256" key="3">
    <source>
        <dbReference type="ARBA" id="ARBA00023125"/>
    </source>
</evidence>
<feature type="coiled-coil region" evidence="4">
    <location>
        <begin position="351"/>
        <end position="378"/>
    </location>
</feature>
<dbReference type="InterPro" id="IPR000055">
    <property type="entry name" value="Restrct_endonuc_typeI_TRD"/>
</dbReference>
<sequence>MTAIKYKKVSEVCEIIMGQSPSSDTYNDRKEGLPFFQGKADFGKLYPTPKTYCSAPLKIANENDILMSVRAPVGDVNIANTKCCIGRGLAAIRANNDMINYKYLFYALNYKKNEIESMGTGSTFKAISKKDIESIKIPVSDIENQVKIVKALDKAQELIDKRKAQIEALDQLTQSVFLEMFGDPKLNKKNWKKQKLNDVCLRKGEYGSGSSAIPYDSGKPRYIRITDIRDDGSLNDDIVAPSNPDDYEKYRLNEGDILFARSGATVGKTYLHSEKNGYCIFAGYLIRFVPDTSKINPKFLFHFTRTQYYKQWVMNKQNTVAQPNINAKQYGEELFIICPPLELQNRFAKIVEEIEAEKELLQKSMIELQNNFNSLMQRAFKGELFNELMNTK</sequence>
<dbReference type="GO" id="GO:0003677">
    <property type="term" value="F:DNA binding"/>
    <property type="evidence" value="ECO:0007669"/>
    <property type="project" value="UniProtKB-KW"/>
</dbReference>
<accession>G9QLC6</accession>
<dbReference type="PANTHER" id="PTHR30408:SF12">
    <property type="entry name" value="TYPE I RESTRICTION ENZYME MJAVIII SPECIFICITY SUBUNIT"/>
    <property type="match status" value="1"/>
</dbReference>
<dbReference type="REBASE" id="211940">
    <property type="entry name" value="S.Bsm7ORF2935P"/>
</dbReference>
<dbReference type="Proteomes" id="UP000011747">
    <property type="component" value="Unassembled WGS sequence"/>
</dbReference>
<dbReference type="GO" id="GO:0009307">
    <property type="term" value="P:DNA restriction-modification system"/>
    <property type="evidence" value="ECO:0007669"/>
    <property type="project" value="UniProtKB-KW"/>
</dbReference>
<reference evidence="6 7" key="1">
    <citation type="submission" date="2011-09" db="EMBL/GenBank/DDBJ databases">
        <title>The Genome Sequence of Bacillus smithii 7_3_47FAA.</title>
        <authorList>
            <consortium name="The Broad Institute Genome Sequencing Platform"/>
            <person name="Earl A."/>
            <person name="Ward D."/>
            <person name="Feldgarden M."/>
            <person name="Gevers D."/>
            <person name="Daigneault M."/>
            <person name="Strauss J."/>
            <person name="Allen-Vercoe E."/>
            <person name="Young S.K."/>
            <person name="Zeng Q."/>
            <person name="Gargeya S."/>
            <person name="Fitzgerald M."/>
            <person name="Haas B."/>
            <person name="Abouelleil A."/>
            <person name="Alvarado L."/>
            <person name="Arachchi H.M."/>
            <person name="Berlin A."/>
            <person name="Brown A."/>
            <person name="Chapman S.B."/>
            <person name="Chen Z."/>
            <person name="Dunbar C."/>
            <person name="Freedman E."/>
            <person name="Gearin G."/>
            <person name="Goldberg J."/>
            <person name="Griggs A."/>
            <person name="Gujja S."/>
            <person name="Heiman D."/>
            <person name="Howarth C."/>
            <person name="Larson L."/>
            <person name="Lui A."/>
            <person name="MacDonald P.J.P."/>
            <person name="Montmayeur A."/>
            <person name="Murphy C."/>
            <person name="Neiman D."/>
            <person name="Pearson M."/>
            <person name="Priest M."/>
            <person name="Roberts A."/>
            <person name="Saif S."/>
            <person name="Shea T."/>
            <person name="Shenoy N."/>
            <person name="Sisk P."/>
            <person name="Stolte C."/>
            <person name="Sykes S."/>
            <person name="Wortman J."/>
            <person name="Nusbaum C."/>
            <person name="Birren B."/>
        </authorList>
    </citation>
    <scope>NUCLEOTIDE SEQUENCE [LARGE SCALE GENOMIC DNA]</scope>
    <source>
        <strain evidence="6 7">7_3_47FAA</strain>
    </source>
</reference>